<evidence type="ECO:0000313" key="4">
    <source>
        <dbReference type="Proteomes" id="UP000632377"/>
    </source>
</evidence>
<dbReference type="PANTHER" id="PTHR37828:SF1">
    <property type="entry name" value="YCII-RELATED DOMAIN-CONTAINING PROTEIN"/>
    <property type="match status" value="1"/>
</dbReference>
<evidence type="ECO:0000259" key="2">
    <source>
        <dbReference type="Pfam" id="PF03795"/>
    </source>
</evidence>
<feature type="domain" description="YCII-related" evidence="2">
    <location>
        <begin position="7"/>
        <end position="86"/>
    </location>
</feature>
<protein>
    <recommendedName>
        <fullName evidence="2">YCII-related domain-containing protein</fullName>
    </recommendedName>
</protein>
<dbReference type="Gene3D" id="3.30.70.1060">
    <property type="entry name" value="Dimeric alpha+beta barrel"/>
    <property type="match status" value="1"/>
</dbReference>
<dbReference type="Pfam" id="PF03795">
    <property type="entry name" value="YCII"/>
    <property type="match status" value="1"/>
</dbReference>
<reference evidence="3 4" key="1">
    <citation type="submission" date="2021-01" db="EMBL/GenBank/DDBJ databases">
        <title>Genome public.</title>
        <authorList>
            <person name="Liu C."/>
            <person name="Sun Q."/>
        </authorList>
    </citation>
    <scope>NUCLEOTIDE SEQUENCE [LARGE SCALE GENOMIC DNA]</scope>
    <source>
        <strain evidence="3 4">YIM B02515</strain>
    </source>
</reference>
<dbReference type="InterPro" id="IPR011008">
    <property type="entry name" value="Dimeric_a/b-barrel"/>
</dbReference>
<dbReference type="Proteomes" id="UP000632377">
    <property type="component" value="Unassembled WGS sequence"/>
</dbReference>
<dbReference type="SUPFAM" id="SSF54909">
    <property type="entry name" value="Dimeric alpha+beta barrel"/>
    <property type="match status" value="1"/>
</dbReference>
<accession>A0ABS1T5G8</accession>
<name>A0ABS1T5G8_9CLOT</name>
<keyword evidence="4" id="KW-1185">Reference proteome</keyword>
<comment type="similarity">
    <text evidence="1">Belongs to the YciI family.</text>
</comment>
<dbReference type="InterPro" id="IPR005545">
    <property type="entry name" value="YCII"/>
</dbReference>
<gene>
    <name evidence="3" type="ORF">JK636_02230</name>
</gene>
<sequence length="95" mass="11108">MKKGDKLFVRIDYKNPDLNSSPKDFQEHVEYLNTIASERYFVGGGFNNTKGGMIIYEAKDIKEAKAIAENDPLIKRNFFTYELYEWELFILSKSN</sequence>
<dbReference type="RefSeq" id="WP_202747200.1">
    <property type="nucleotide sequence ID" value="NZ_JAESWC010000001.1"/>
</dbReference>
<evidence type="ECO:0000256" key="1">
    <source>
        <dbReference type="ARBA" id="ARBA00007689"/>
    </source>
</evidence>
<proteinExistence type="inferred from homology"/>
<evidence type="ECO:0000313" key="3">
    <source>
        <dbReference type="EMBL" id="MBL4934570.1"/>
    </source>
</evidence>
<organism evidence="3 4">
    <name type="scientific">Clostridium rhizosphaerae</name>
    <dbReference type="NCBI Taxonomy" id="2803861"/>
    <lineage>
        <taxon>Bacteria</taxon>
        <taxon>Bacillati</taxon>
        <taxon>Bacillota</taxon>
        <taxon>Clostridia</taxon>
        <taxon>Eubacteriales</taxon>
        <taxon>Clostridiaceae</taxon>
        <taxon>Clostridium</taxon>
    </lineage>
</organism>
<dbReference type="PANTHER" id="PTHR37828">
    <property type="entry name" value="GSR2449 PROTEIN"/>
    <property type="match status" value="1"/>
</dbReference>
<comment type="caution">
    <text evidence="3">The sequence shown here is derived from an EMBL/GenBank/DDBJ whole genome shotgun (WGS) entry which is preliminary data.</text>
</comment>
<dbReference type="EMBL" id="JAESWC010000001">
    <property type="protein sequence ID" value="MBL4934570.1"/>
    <property type="molecule type" value="Genomic_DNA"/>
</dbReference>